<proteinExistence type="predicted"/>
<keyword evidence="3" id="KW-1185">Reference proteome</keyword>
<protein>
    <submittedName>
        <fullName evidence="2">APH-domain-containing protein</fullName>
    </submittedName>
</protein>
<dbReference type="PANTHER" id="PTHR21310">
    <property type="entry name" value="AMINOGLYCOSIDE PHOSPHOTRANSFERASE-RELATED-RELATED"/>
    <property type="match status" value="1"/>
</dbReference>
<feature type="domain" description="Aminoglycoside phosphotransferase" evidence="1">
    <location>
        <begin position="111"/>
        <end position="354"/>
    </location>
</feature>
<dbReference type="SUPFAM" id="SSF56112">
    <property type="entry name" value="Protein kinase-like (PK-like)"/>
    <property type="match status" value="1"/>
</dbReference>
<accession>A0A2T2NCX7</accession>
<dbReference type="Proteomes" id="UP000240883">
    <property type="component" value="Unassembled WGS sequence"/>
</dbReference>
<dbReference type="OrthoDB" id="4177236at2759"/>
<dbReference type="EMBL" id="KZ678140">
    <property type="protein sequence ID" value="PSN63284.1"/>
    <property type="molecule type" value="Genomic_DNA"/>
</dbReference>
<dbReference type="STRING" id="1448308.A0A2T2NCX7"/>
<gene>
    <name evidence="2" type="ORF">BS50DRAFT_637795</name>
</gene>
<evidence type="ECO:0000259" key="1">
    <source>
        <dbReference type="Pfam" id="PF01636"/>
    </source>
</evidence>
<dbReference type="InterPro" id="IPR051678">
    <property type="entry name" value="AGP_Transferase"/>
</dbReference>
<evidence type="ECO:0000313" key="3">
    <source>
        <dbReference type="Proteomes" id="UP000240883"/>
    </source>
</evidence>
<dbReference type="Gene3D" id="3.90.1200.10">
    <property type="match status" value="1"/>
</dbReference>
<dbReference type="InterPro" id="IPR002575">
    <property type="entry name" value="Aminoglycoside_PTrfase"/>
</dbReference>
<evidence type="ECO:0000313" key="2">
    <source>
        <dbReference type="EMBL" id="PSN63284.1"/>
    </source>
</evidence>
<dbReference type="Pfam" id="PF01636">
    <property type="entry name" value="APH"/>
    <property type="match status" value="1"/>
</dbReference>
<organism evidence="2 3">
    <name type="scientific">Corynespora cassiicola Philippines</name>
    <dbReference type="NCBI Taxonomy" id="1448308"/>
    <lineage>
        <taxon>Eukaryota</taxon>
        <taxon>Fungi</taxon>
        <taxon>Dikarya</taxon>
        <taxon>Ascomycota</taxon>
        <taxon>Pezizomycotina</taxon>
        <taxon>Dothideomycetes</taxon>
        <taxon>Pleosporomycetidae</taxon>
        <taxon>Pleosporales</taxon>
        <taxon>Corynesporascaceae</taxon>
        <taxon>Corynespora</taxon>
    </lineage>
</organism>
<dbReference type="PANTHER" id="PTHR21310:SF48">
    <property type="entry name" value="AMINOGLYCOSIDE PHOSPHOTRANSFERASE DOMAIN-CONTAINING PROTEIN"/>
    <property type="match status" value="1"/>
</dbReference>
<dbReference type="AlphaFoldDB" id="A0A2T2NCX7"/>
<name>A0A2T2NCX7_CORCC</name>
<dbReference type="InterPro" id="IPR011009">
    <property type="entry name" value="Kinase-like_dom_sf"/>
</dbReference>
<sequence length="386" mass="44702">MLNLTEARMKYFGTSDKREINELLHKWVYEVEDRHWSEYFSPSFSRDGPIMPDETNPEAHWDENSKVHYHYVAENLPHPLPTIPQIEALHGTEAMLPKTGYQMLYKVFDVFVVKIGRLGDLLTEAENMLYLEKNCKIRIPKIYAVFSHRGGAPAGVLGPDNDQTQRRTLPTFHYLVMEFIEGTHCDRETWKKLPETTRTTILRKTGEQLRHLRSVPPPSPTYYGRIYGQPWHSYVRLVHYGKINSQWGPFETYKDFIGAVYDASEYASSIQAFATEDYDGGLLAFLSSFKEIMSRANGWEPVLTHLDLHEENIIFTGEGEDTEVVVIDWTALGWMPKFVEAASLLNMYFFSTGDCLWECTKDEIPPYLDTVVYFNKFLNMTCNDIS</sequence>
<reference evidence="2 3" key="1">
    <citation type="journal article" date="2018" name="Front. Microbiol.">
        <title>Genome-Wide Analysis of Corynespora cassiicola Leaf Fall Disease Putative Effectors.</title>
        <authorList>
            <person name="Lopez D."/>
            <person name="Ribeiro S."/>
            <person name="Label P."/>
            <person name="Fumanal B."/>
            <person name="Venisse J.S."/>
            <person name="Kohler A."/>
            <person name="de Oliveira R.R."/>
            <person name="Labutti K."/>
            <person name="Lipzen A."/>
            <person name="Lail K."/>
            <person name="Bauer D."/>
            <person name="Ohm R.A."/>
            <person name="Barry K.W."/>
            <person name="Spatafora J."/>
            <person name="Grigoriev I.V."/>
            <person name="Martin F.M."/>
            <person name="Pujade-Renaud V."/>
        </authorList>
    </citation>
    <scope>NUCLEOTIDE SEQUENCE [LARGE SCALE GENOMIC DNA]</scope>
    <source>
        <strain evidence="2 3">Philippines</strain>
    </source>
</reference>